<accession>A0AAD9DHR1</accession>
<dbReference type="GO" id="GO:0016783">
    <property type="term" value="F:sulfurtransferase activity"/>
    <property type="evidence" value="ECO:0007669"/>
    <property type="project" value="InterPro"/>
</dbReference>
<dbReference type="Gene3D" id="3.40.50.620">
    <property type="entry name" value="HUPs"/>
    <property type="match status" value="1"/>
</dbReference>
<proteinExistence type="predicted"/>
<evidence type="ECO:0000256" key="1">
    <source>
        <dbReference type="SAM" id="MobiDB-lite"/>
    </source>
</evidence>
<dbReference type="Proteomes" id="UP001224775">
    <property type="component" value="Unassembled WGS sequence"/>
</dbReference>
<dbReference type="InterPro" id="IPR014729">
    <property type="entry name" value="Rossmann-like_a/b/a_fold"/>
</dbReference>
<dbReference type="Pfam" id="PF03054">
    <property type="entry name" value="tRNA_Me_trans"/>
    <property type="match status" value="1"/>
</dbReference>
<gene>
    <name evidence="2" type="ORF">QTG54_001620</name>
</gene>
<evidence type="ECO:0000313" key="2">
    <source>
        <dbReference type="EMBL" id="KAK1747657.1"/>
    </source>
</evidence>
<dbReference type="EC" id="4.4.1.37" evidence="2"/>
<sequence length="341" mass="37020">MRRTRALARSLTRMGGNGGNRKFSSAASEHVGYRSAAHSDVTITQHTSSNVNNNKLSGNATYNIHTNNESMELVDSLLLRTSEMMNPHAANVVAYSGGVDSSLVAALVHRVFSDYDNILAPINSSTRGSVQAVLGISHAVPQTQIDVARKVADFIGIPLMEVSTAEGSDEAYIRNDGHACFVCKTHLYSTLNAVANAFMEQYIDNNNLDGQSGSDQQKVILYNGTNADDTRDPTRLGLQAASNFSVHSPLDQITKDQVRQAAKYLGLSNWNAAASPCLRSRLAMGVMATEEHLRAVEFAEAFVREVLELDETINARVRMLSGGKAMVELDNSIIESVRTMI</sequence>
<reference evidence="2" key="1">
    <citation type="submission" date="2023-06" db="EMBL/GenBank/DDBJ databases">
        <title>Survivors Of The Sea: Transcriptome response of Skeletonema marinoi to long-term dormancy.</title>
        <authorList>
            <person name="Pinder M.I.M."/>
            <person name="Kourtchenko O."/>
            <person name="Robertson E.K."/>
            <person name="Larsson T."/>
            <person name="Maumus F."/>
            <person name="Osuna-Cruz C.M."/>
            <person name="Vancaester E."/>
            <person name="Stenow R."/>
            <person name="Vandepoele K."/>
            <person name="Ploug H."/>
            <person name="Bruchert V."/>
            <person name="Godhe A."/>
            <person name="Topel M."/>
        </authorList>
    </citation>
    <scope>NUCLEOTIDE SEQUENCE</scope>
    <source>
        <strain evidence="2">R05AC</strain>
    </source>
</reference>
<dbReference type="SUPFAM" id="SSF52402">
    <property type="entry name" value="Adenine nucleotide alpha hydrolases-like"/>
    <property type="match status" value="1"/>
</dbReference>
<evidence type="ECO:0000313" key="3">
    <source>
        <dbReference type="Proteomes" id="UP001224775"/>
    </source>
</evidence>
<comment type="caution">
    <text evidence="2">The sequence shown here is derived from an EMBL/GenBank/DDBJ whole genome shotgun (WGS) entry which is preliminary data.</text>
</comment>
<dbReference type="GO" id="GO:0016829">
    <property type="term" value="F:lyase activity"/>
    <property type="evidence" value="ECO:0007669"/>
    <property type="project" value="UniProtKB-KW"/>
</dbReference>
<keyword evidence="2" id="KW-0456">Lyase</keyword>
<dbReference type="InterPro" id="IPR005232">
    <property type="entry name" value="LarE"/>
</dbReference>
<keyword evidence="3" id="KW-1185">Reference proteome</keyword>
<dbReference type="CDD" id="cd01990">
    <property type="entry name" value="LarE-like"/>
    <property type="match status" value="1"/>
</dbReference>
<dbReference type="PANTHER" id="PTHR43169">
    <property type="entry name" value="EXSB FAMILY PROTEIN"/>
    <property type="match status" value="1"/>
</dbReference>
<dbReference type="PANTHER" id="PTHR43169:SF2">
    <property type="entry name" value="NAD_GMP SYNTHASE DOMAIN-CONTAINING PROTEIN"/>
    <property type="match status" value="1"/>
</dbReference>
<protein>
    <submittedName>
        <fullName evidence="2">Pyridinium-3,5-bisthiocarboxylic acid mononucleotide synthase</fullName>
        <ecNumber evidence="2">4.4.1.37</ecNumber>
    </submittedName>
</protein>
<organism evidence="2 3">
    <name type="scientific">Skeletonema marinoi</name>
    <dbReference type="NCBI Taxonomy" id="267567"/>
    <lineage>
        <taxon>Eukaryota</taxon>
        <taxon>Sar</taxon>
        <taxon>Stramenopiles</taxon>
        <taxon>Ochrophyta</taxon>
        <taxon>Bacillariophyta</taxon>
        <taxon>Coscinodiscophyceae</taxon>
        <taxon>Thalassiosirophycidae</taxon>
        <taxon>Thalassiosirales</taxon>
        <taxon>Skeletonemataceae</taxon>
        <taxon>Skeletonema</taxon>
        <taxon>Skeletonema marinoi-dohrnii complex</taxon>
    </lineage>
</organism>
<dbReference type="AlphaFoldDB" id="A0AAD9DHR1"/>
<feature type="region of interest" description="Disordered" evidence="1">
    <location>
        <begin position="1"/>
        <end position="24"/>
    </location>
</feature>
<dbReference type="InterPro" id="IPR052188">
    <property type="entry name" value="Ni-pincer_cofactor_biosynth"/>
</dbReference>
<dbReference type="EMBL" id="JATAAI010000002">
    <property type="protein sequence ID" value="KAK1747657.1"/>
    <property type="molecule type" value="Genomic_DNA"/>
</dbReference>
<name>A0AAD9DHR1_9STRA</name>